<organism evidence="3 4">
    <name type="scientific">Tabrizicola oligotrophica</name>
    <dbReference type="NCBI Taxonomy" id="2710650"/>
    <lineage>
        <taxon>Bacteria</taxon>
        <taxon>Pseudomonadati</taxon>
        <taxon>Pseudomonadota</taxon>
        <taxon>Alphaproteobacteria</taxon>
        <taxon>Rhodobacterales</taxon>
        <taxon>Paracoccaceae</taxon>
        <taxon>Tabrizicola</taxon>
    </lineage>
</organism>
<accession>A0A6M0QTF5</accession>
<evidence type="ECO:0000256" key="1">
    <source>
        <dbReference type="ARBA" id="ARBA00022603"/>
    </source>
</evidence>
<keyword evidence="4" id="KW-1185">Reference proteome</keyword>
<evidence type="ECO:0000256" key="2">
    <source>
        <dbReference type="ARBA" id="ARBA00022679"/>
    </source>
</evidence>
<dbReference type="EMBL" id="JAAIVJ010000005">
    <property type="protein sequence ID" value="NEY90749.1"/>
    <property type="molecule type" value="Genomic_DNA"/>
</dbReference>
<dbReference type="Gene3D" id="3.40.50.12710">
    <property type="match status" value="1"/>
</dbReference>
<comment type="caution">
    <text evidence="3">The sequence shown here is derived from an EMBL/GenBank/DDBJ whole genome shotgun (WGS) entry which is preliminary data.</text>
</comment>
<dbReference type="GO" id="GO:0032259">
    <property type="term" value="P:methylation"/>
    <property type="evidence" value="ECO:0007669"/>
    <property type="project" value="UniProtKB-KW"/>
</dbReference>
<evidence type="ECO:0000313" key="3">
    <source>
        <dbReference type="EMBL" id="NEY90749.1"/>
    </source>
</evidence>
<dbReference type="PANTHER" id="PTHR12049">
    <property type="entry name" value="PROTEIN ARGININE METHYLTRANSFERASE NDUFAF7, MITOCHONDRIAL"/>
    <property type="match status" value="1"/>
</dbReference>
<keyword evidence="1 3" id="KW-0489">Methyltransferase</keyword>
<dbReference type="Pfam" id="PF02636">
    <property type="entry name" value="Methyltransf_28"/>
    <property type="match status" value="1"/>
</dbReference>
<dbReference type="PANTHER" id="PTHR12049:SF7">
    <property type="entry name" value="PROTEIN ARGININE METHYLTRANSFERASE NDUFAF7, MITOCHONDRIAL"/>
    <property type="match status" value="1"/>
</dbReference>
<dbReference type="InterPro" id="IPR029063">
    <property type="entry name" value="SAM-dependent_MTases_sf"/>
</dbReference>
<sequence length="355" mass="38229">MTALAALLVDRIRQDGPMTVASYMAECLLHPLHGYYTTRPPFGAEGDFVTAPEISQMFGELIGLCLAQSWLDQGAPARFTLAELGPGRGTLMADILRATRGVPGFHAAMQVMLHEASPALRAVQARALADHAPRWVAEIDDLPDQPLFLIANEFFDALPIHQFVNLGTRWHERLIGVQDGKLAFGLSPDPIPAPDPRFAKDGANTLVELCPLAQPYMAVLKDRLRRHGGLALIVDYGGWRSKGDTLQALKDHAFTDPLAEPGRADLTAHVDFEALAPGWPAQHYTTQGSFLTALGIDARAARLAQALSGVALENHRAAHRRLTDAAEMGSLFKVLALTGPDAPPPPGFASPSEIA</sequence>
<dbReference type="Proteomes" id="UP000477782">
    <property type="component" value="Unassembled WGS sequence"/>
</dbReference>
<dbReference type="InterPro" id="IPR003788">
    <property type="entry name" value="NDUFAF7"/>
</dbReference>
<dbReference type="InterPro" id="IPR038375">
    <property type="entry name" value="NDUFAF7_sf"/>
</dbReference>
<protein>
    <submittedName>
        <fullName evidence="3">Class I SAM-dependent methyltransferase</fullName>
    </submittedName>
</protein>
<dbReference type="SUPFAM" id="SSF53335">
    <property type="entry name" value="S-adenosyl-L-methionine-dependent methyltransferases"/>
    <property type="match status" value="1"/>
</dbReference>
<proteinExistence type="predicted"/>
<gene>
    <name evidence="3" type="ORF">G4Z14_10615</name>
</gene>
<name>A0A6M0QTF5_9RHOB</name>
<keyword evidence="2 3" id="KW-0808">Transferase</keyword>
<dbReference type="GO" id="GO:0035243">
    <property type="term" value="F:protein-arginine omega-N symmetric methyltransferase activity"/>
    <property type="evidence" value="ECO:0007669"/>
    <property type="project" value="TreeGrafter"/>
</dbReference>
<reference evidence="3 4" key="1">
    <citation type="submission" date="2020-02" db="EMBL/GenBank/DDBJ databases">
        <authorList>
            <person name="Chen W.-M."/>
        </authorList>
    </citation>
    <scope>NUCLEOTIDE SEQUENCE [LARGE SCALE GENOMIC DNA]</scope>
    <source>
        <strain evidence="3 4">KMS-5</strain>
    </source>
</reference>
<evidence type="ECO:0000313" key="4">
    <source>
        <dbReference type="Proteomes" id="UP000477782"/>
    </source>
</evidence>
<dbReference type="AlphaFoldDB" id="A0A6M0QTF5"/>
<dbReference type="RefSeq" id="WP_164625511.1">
    <property type="nucleotide sequence ID" value="NZ_JAAIVJ010000005.1"/>
</dbReference>